<dbReference type="InterPro" id="IPR002692">
    <property type="entry name" value="S45"/>
</dbReference>
<reference evidence="6 7" key="1">
    <citation type="journal article" date="2019" name="J. Gen. Appl. Microbiol.">
        <title>Aerobic degradation of cis-dichloroethene by the marine bacterium Marinobacter salsuginis strain 5N-3.</title>
        <authorList>
            <person name="Inoue Y."/>
            <person name="Fukunaga Y."/>
            <person name="Katsumata H."/>
            <person name="Ohji S."/>
            <person name="Hosoyama A."/>
            <person name="Mori K."/>
            <person name="Ando K."/>
        </authorList>
    </citation>
    <scope>NUCLEOTIDE SEQUENCE [LARGE SCALE GENOMIC DNA]</scope>
    <source>
        <strain evidence="6 7">NBRC 109114</strain>
    </source>
</reference>
<accession>A0A5M3Q6H0</accession>
<organism evidence="6 7">
    <name type="scientific">Marinobacter salsuginis</name>
    <dbReference type="NCBI Taxonomy" id="418719"/>
    <lineage>
        <taxon>Bacteria</taxon>
        <taxon>Pseudomonadati</taxon>
        <taxon>Pseudomonadota</taxon>
        <taxon>Gammaproteobacteria</taxon>
        <taxon>Pseudomonadales</taxon>
        <taxon>Marinobacteraceae</taxon>
        <taxon>Marinobacter</taxon>
    </lineage>
</organism>
<dbReference type="Pfam" id="PF01804">
    <property type="entry name" value="Penicil_amidase"/>
    <property type="match status" value="1"/>
</dbReference>
<dbReference type="EC" id="3.5.1.97" evidence="3"/>
<dbReference type="AlphaFoldDB" id="A0A5M3Q6H0"/>
<evidence type="ECO:0000313" key="7">
    <source>
        <dbReference type="Proteomes" id="UP000387223"/>
    </source>
</evidence>
<dbReference type="SUPFAM" id="SSF56235">
    <property type="entry name" value="N-terminal nucleophile aminohydrolases (Ntn hydrolases)"/>
    <property type="match status" value="1"/>
</dbReference>
<comment type="catalytic activity">
    <reaction evidence="5">
        <text>an N-acyl-L-homoserine lactone + H2O = L-homoserine lactone + a carboxylate</text>
        <dbReference type="Rhea" id="RHEA:18937"/>
        <dbReference type="ChEBI" id="CHEBI:15377"/>
        <dbReference type="ChEBI" id="CHEBI:29067"/>
        <dbReference type="ChEBI" id="CHEBI:55474"/>
        <dbReference type="ChEBI" id="CHEBI:58633"/>
        <dbReference type="EC" id="3.5.1.97"/>
    </reaction>
</comment>
<evidence type="ECO:0000313" key="6">
    <source>
        <dbReference type="EMBL" id="GBO90330.1"/>
    </source>
</evidence>
<dbReference type="PANTHER" id="PTHR34218">
    <property type="entry name" value="PEPTIDASE S45 PENICILLIN AMIDASE"/>
    <property type="match status" value="1"/>
</dbReference>
<dbReference type="GO" id="GO:0017000">
    <property type="term" value="P:antibiotic biosynthetic process"/>
    <property type="evidence" value="ECO:0007669"/>
    <property type="project" value="InterPro"/>
</dbReference>
<dbReference type="EMBL" id="BGZI01000038">
    <property type="protein sequence ID" value="GBO90330.1"/>
    <property type="molecule type" value="Genomic_DNA"/>
</dbReference>
<evidence type="ECO:0000256" key="5">
    <source>
        <dbReference type="ARBA" id="ARBA00048629"/>
    </source>
</evidence>
<keyword evidence="1" id="KW-0673">Quorum sensing</keyword>
<protein>
    <recommendedName>
        <fullName evidence="4">Acyl-homoserine lactone acylase QuiP</fullName>
        <ecNumber evidence="3">3.5.1.97</ecNumber>
    </recommendedName>
</protein>
<sequence length="340" mass="38122">MEWQGIRPFDEVPKTYNPGQGYIVNWNNQSTPGEVGLGDGANWSAVDRVNEFIDRIEAKPVLTPDEVWDLNRQTALSDTNARYFIPYIVESVQELPNDDPVRLAADSLSEWSMLNTNPDFDGFYNEPEATLFRKWLTIAYDAVLADDIPQFAYSSNPGYPVETAGGSVRPGQSSKYLYNALLGEDAGVTQTFDFFNGATYDEKLTIVRESLVEAISQLEQEFGTDRATWLTPAAVHRFSTRNFLGVPQANQSEQLELPTYMNRGTQNHQVIFDDSGNTEMCTVAPPGQSGFVAQDGTKGPHYDDQLILFRDWGCKAEYLNPQGVDENKESEIQLEVSRVQ</sequence>
<evidence type="ECO:0000256" key="2">
    <source>
        <dbReference type="ARBA" id="ARBA00038735"/>
    </source>
</evidence>
<dbReference type="GO" id="GO:0009372">
    <property type="term" value="P:quorum sensing"/>
    <property type="evidence" value="ECO:0007669"/>
    <property type="project" value="UniProtKB-KW"/>
</dbReference>
<gene>
    <name evidence="6" type="ORF">MSSD14B_39980</name>
</gene>
<dbReference type="InterPro" id="IPR043147">
    <property type="entry name" value="Penicillin_amidase_A-knob"/>
</dbReference>
<name>A0A5M3Q6H0_9GAMM</name>
<dbReference type="InterPro" id="IPR029055">
    <property type="entry name" value="Ntn_hydrolases_N"/>
</dbReference>
<dbReference type="Gene3D" id="3.60.20.10">
    <property type="entry name" value="Glutamine Phosphoribosylpyrophosphate, subunit 1, domain 1"/>
    <property type="match status" value="1"/>
</dbReference>
<comment type="subunit">
    <text evidence="2">Heterodimer of an alpha subunit and a beta subunit processed from the same precursor.</text>
</comment>
<evidence type="ECO:0000256" key="3">
    <source>
        <dbReference type="ARBA" id="ARBA00039041"/>
    </source>
</evidence>
<dbReference type="GO" id="GO:0016787">
    <property type="term" value="F:hydrolase activity"/>
    <property type="evidence" value="ECO:0007669"/>
    <property type="project" value="InterPro"/>
</dbReference>
<dbReference type="Gene3D" id="1.10.1400.10">
    <property type="match status" value="1"/>
</dbReference>
<comment type="caution">
    <text evidence="6">The sequence shown here is derived from an EMBL/GenBank/DDBJ whole genome shotgun (WGS) entry which is preliminary data.</text>
</comment>
<evidence type="ECO:0000256" key="1">
    <source>
        <dbReference type="ARBA" id="ARBA00022654"/>
    </source>
</evidence>
<dbReference type="Proteomes" id="UP000387223">
    <property type="component" value="Unassembled WGS sequence"/>
</dbReference>
<dbReference type="PANTHER" id="PTHR34218:SF4">
    <property type="entry name" value="ACYL-HOMOSERINE LACTONE ACYLASE QUIP"/>
    <property type="match status" value="1"/>
</dbReference>
<evidence type="ECO:0000256" key="4">
    <source>
        <dbReference type="ARBA" id="ARBA00039697"/>
    </source>
</evidence>
<proteinExistence type="predicted"/>